<evidence type="ECO:0000313" key="2">
    <source>
        <dbReference type="EMBL" id="KAK9283699.1"/>
    </source>
</evidence>
<gene>
    <name evidence="2" type="ORF">L1049_011949</name>
</gene>
<reference evidence="2 3" key="1">
    <citation type="journal article" date="2024" name="Plant J.">
        <title>Genome sequences and population genomics reveal climatic adaptation and genomic divergence between two closely related sweetgum species.</title>
        <authorList>
            <person name="Xu W.Q."/>
            <person name="Ren C.Q."/>
            <person name="Zhang X.Y."/>
            <person name="Comes H.P."/>
            <person name="Liu X.H."/>
            <person name="Li Y.G."/>
            <person name="Kettle C.J."/>
            <person name="Jalonen R."/>
            <person name="Gaisberger H."/>
            <person name="Ma Y.Z."/>
            <person name="Qiu Y.X."/>
        </authorList>
    </citation>
    <scope>NUCLEOTIDE SEQUENCE [LARGE SCALE GENOMIC DNA]</scope>
    <source>
        <strain evidence="2">Hangzhou</strain>
    </source>
</reference>
<organism evidence="2 3">
    <name type="scientific">Liquidambar formosana</name>
    <name type="common">Formosan gum</name>
    <dbReference type="NCBI Taxonomy" id="63359"/>
    <lineage>
        <taxon>Eukaryota</taxon>
        <taxon>Viridiplantae</taxon>
        <taxon>Streptophyta</taxon>
        <taxon>Embryophyta</taxon>
        <taxon>Tracheophyta</taxon>
        <taxon>Spermatophyta</taxon>
        <taxon>Magnoliopsida</taxon>
        <taxon>eudicotyledons</taxon>
        <taxon>Gunneridae</taxon>
        <taxon>Pentapetalae</taxon>
        <taxon>Saxifragales</taxon>
        <taxon>Altingiaceae</taxon>
        <taxon>Liquidambar</taxon>
    </lineage>
</organism>
<feature type="compositionally biased region" description="Basic and acidic residues" evidence="1">
    <location>
        <begin position="33"/>
        <end position="43"/>
    </location>
</feature>
<proteinExistence type="predicted"/>
<comment type="caution">
    <text evidence="2">The sequence shown here is derived from an EMBL/GenBank/DDBJ whole genome shotgun (WGS) entry which is preliminary data.</text>
</comment>
<accession>A0AAP0RY43</accession>
<feature type="region of interest" description="Disordered" evidence="1">
    <location>
        <begin position="88"/>
        <end position="110"/>
    </location>
</feature>
<dbReference type="Proteomes" id="UP001415857">
    <property type="component" value="Unassembled WGS sequence"/>
</dbReference>
<evidence type="ECO:0000313" key="3">
    <source>
        <dbReference type="Proteomes" id="UP001415857"/>
    </source>
</evidence>
<keyword evidence="3" id="KW-1185">Reference proteome</keyword>
<feature type="compositionally biased region" description="Basic and acidic residues" evidence="1">
    <location>
        <begin position="1"/>
        <end position="11"/>
    </location>
</feature>
<sequence length="209" mass="23260">MEEYSDIHHQEEEAEDALSFCNFPINDDDDDGGKESEHNEFSRENPNPLSDQDLFEFFPNPKCSQTNNIVFCGKIIPYEHERRLENRAKSLRVPSSKPSPSPTTAPAIGSCRFSSTSAGAKSRRHVFMFGVVPKFRQEMELRDMKKRQSRLAPAPMFPAVGGGEMVVSGEAGIGKVDNGNWGLLRLLKCRSRTHFGSALATSFGCLSVM</sequence>
<dbReference type="PANTHER" id="PTHR34130">
    <property type="entry name" value="OS08G0243800 PROTEIN"/>
    <property type="match status" value="1"/>
</dbReference>
<feature type="region of interest" description="Disordered" evidence="1">
    <location>
        <begin position="1"/>
        <end position="52"/>
    </location>
</feature>
<protein>
    <submittedName>
        <fullName evidence="2">Uncharacterized protein</fullName>
    </submittedName>
</protein>
<dbReference type="AlphaFoldDB" id="A0AAP0RY43"/>
<evidence type="ECO:0000256" key="1">
    <source>
        <dbReference type="SAM" id="MobiDB-lite"/>
    </source>
</evidence>
<dbReference type="EMBL" id="JBBPBK010000006">
    <property type="protein sequence ID" value="KAK9283699.1"/>
    <property type="molecule type" value="Genomic_DNA"/>
</dbReference>
<name>A0AAP0RY43_LIQFO</name>
<dbReference type="PANTHER" id="PTHR34130:SF5">
    <property type="entry name" value="OS08G0243800 PROTEIN"/>
    <property type="match status" value="1"/>
</dbReference>